<dbReference type="AlphaFoldDB" id="A0A1G4AQ52"/>
<sequence>MMMNGSRHLSLYLSPPSPGIRCILYLARQSAGSNLLWLFRRLRGGIMGSGLYCNCISHCWFFLLPDIVLVFVSYARGNGGNRATGSGQASFSRGNVLVNTLSFR</sequence>
<feature type="transmembrane region" description="Helical" evidence="1">
    <location>
        <begin position="51"/>
        <end position="75"/>
    </location>
</feature>
<evidence type="ECO:0000313" key="3">
    <source>
        <dbReference type="Proteomes" id="UP000176998"/>
    </source>
</evidence>
<dbReference type="Proteomes" id="UP000176998">
    <property type="component" value="Unassembled WGS sequence"/>
</dbReference>
<keyword evidence="1" id="KW-1133">Transmembrane helix</keyword>
<comment type="caution">
    <text evidence="2">The sequence shown here is derived from an EMBL/GenBank/DDBJ whole genome shotgun (WGS) entry which is preliminary data.</text>
</comment>
<keyword evidence="3" id="KW-1185">Reference proteome</keyword>
<protein>
    <submittedName>
        <fullName evidence="2">Uncharacterized protein</fullName>
    </submittedName>
</protein>
<proteinExistence type="predicted"/>
<reference evidence="2 3" key="1">
    <citation type="submission" date="2016-09" db="EMBL/GenBank/DDBJ databases">
        <authorList>
            <person name="Capua I."/>
            <person name="De Benedictis P."/>
            <person name="Joannis T."/>
            <person name="Lombin L.H."/>
            <person name="Cattoli G."/>
        </authorList>
    </citation>
    <scope>NUCLEOTIDE SEQUENCE [LARGE SCALE GENOMIC DNA]</scope>
    <source>
        <strain evidence="2 3">IMI 309357</strain>
    </source>
</reference>
<evidence type="ECO:0000256" key="1">
    <source>
        <dbReference type="SAM" id="Phobius"/>
    </source>
</evidence>
<dbReference type="RefSeq" id="XP_022468409.1">
    <property type="nucleotide sequence ID" value="XM_022625092.1"/>
</dbReference>
<name>A0A1G4AQ52_9PEZI</name>
<organism evidence="2 3">
    <name type="scientific">Colletotrichum orchidophilum</name>
    <dbReference type="NCBI Taxonomy" id="1209926"/>
    <lineage>
        <taxon>Eukaryota</taxon>
        <taxon>Fungi</taxon>
        <taxon>Dikarya</taxon>
        <taxon>Ascomycota</taxon>
        <taxon>Pezizomycotina</taxon>
        <taxon>Sordariomycetes</taxon>
        <taxon>Hypocreomycetidae</taxon>
        <taxon>Glomerellales</taxon>
        <taxon>Glomerellaceae</taxon>
        <taxon>Colletotrichum</taxon>
    </lineage>
</organism>
<evidence type="ECO:0000313" key="2">
    <source>
        <dbReference type="EMBL" id="OHE91236.1"/>
    </source>
</evidence>
<keyword evidence="1" id="KW-0812">Transmembrane</keyword>
<accession>A0A1G4AQ52</accession>
<dbReference type="GeneID" id="34566602"/>
<keyword evidence="1" id="KW-0472">Membrane</keyword>
<dbReference type="EMBL" id="MJBS01000194">
    <property type="protein sequence ID" value="OHE91236.1"/>
    <property type="molecule type" value="Genomic_DNA"/>
</dbReference>
<gene>
    <name evidence="2" type="ORF">CORC01_13475</name>
</gene>